<protein>
    <submittedName>
        <fullName evidence="2">Uncharacterized protein</fullName>
    </submittedName>
</protein>
<organism evidence="2 3">
    <name type="scientific">Plakobranchus ocellatus</name>
    <dbReference type="NCBI Taxonomy" id="259542"/>
    <lineage>
        <taxon>Eukaryota</taxon>
        <taxon>Metazoa</taxon>
        <taxon>Spiralia</taxon>
        <taxon>Lophotrochozoa</taxon>
        <taxon>Mollusca</taxon>
        <taxon>Gastropoda</taxon>
        <taxon>Heterobranchia</taxon>
        <taxon>Euthyneura</taxon>
        <taxon>Panpulmonata</taxon>
        <taxon>Sacoglossa</taxon>
        <taxon>Placobranchoidea</taxon>
        <taxon>Plakobranchidae</taxon>
        <taxon>Plakobranchus</taxon>
    </lineage>
</organism>
<dbReference type="EMBL" id="BLXT01007882">
    <property type="protein sequence ID" value="GFO43528.1"/>
    <property type="molecule type" value="Genomic_DNA"/>
</dbReference>
<proteinExistence type="predicted"/>
<evidence type="ECO:0000313" key="2">
    <source>
        <dbReference type="EMBL" id="GFO43528.1"/>
    </source>
</evidence>
<evidence type="ECO:0000313" key="3">
    <source>
        <dbReference type="Proteomes" id="UP000735302"/>
    </source>
</evidence>
<comment type="caution">
    <text evidence="2">The sequence shown here is derived from an EMBL/GenBank/DDBJ whole genome shotgun (WGS) entry which is preliminary data.</text>
</comment>
<sequence length="95" mass="11540">MYVSWGLAGRGRKEDIERQTRGMRRLEAEKKEDKENMVEQEGNRRAVKSVNQAQWTLCISIKRYFTGHIWLEVKNCRLFERRWQLHCMVQAWHFA</sequence>
<gene>
    <name evidence="2" type="ORF">PoB_007003300</name>
</gene>
<name>A0AAV4DH24_9GAST</name>
<feature type="region of interest" description="Disordered" evidence="1">
    <location>
        <begin position="19"/>
        <end position="40"/>
    </location>
</feature>
<dbReference type="Proteomes" id="UP000735302">
    <property type="component" value="Unassembled WGS sequence"/>
</dbReference>
<reference evidence="2 3" key="1">
    <citation type="journal article" date="2021" name="Elife">
        <title>Chloroplast acquisition without the gene transfer in kleptoplastic sea slugs, Plakobranchus ocellatus.</title>
        <authorList>
            <person name="Maeda T."/>
            <person name="Takahashi S."/>
            <person name="Yoshida T."/>
            <person name="Shimamura S."/>
            <person name="Takaki Y."/>
            <person name="Nagai Y."/>
            <person name="Toyoda A."/>
            <person name="Suzuki Y."/>
            <person name="Arimoto A."/>
            <person name="Ishii H."/>
            <person name="Satoh N."/>
            <person name="Nishiyama T."/>
            <person name="Hasebe M."/>
            <person name="Maruyama T."/>
            <person name="Minagawa J."/>
            <person name="Obokata J."/>
            <person name="Shigenobu S."/>
        </authorList>
    </citation>
    <scope>NUCLEOTIDE SEQUENCE [LARGE SCALE GENOMIC DNA]</scope>
</reference>
<dbReference type="AlphaFoldDB" id="A0AAV4DH24"/>
<keyword evidence="3" id="KW-1185">Reference proteome</keyword>
<accession>A0AAV4DH24</accession>
<evidence type="ECO:0000256" key="1">
    <source>
        <dbReference type="SAM" id="MobiDB-lite"/>
    </source>
</evidence>